<name>A0AAV8YZN7_9CUCU</name>
<reference evidence="1" key="1">
    <citation type="journal article" date="2023" name="Insect Mol. Biol.">
        <title>Genome sequencing provides insights into the evolution of gene families encoding plant cell wall-degrading enzymes in longhorned beetles.</title>
        <authorList>
            <person name="Shin N.R."/>
            <person name="Okamura Y."/>
            <person name="Kirsch R."/>
            <person name="Pauchet Y."/>
        </authorList>
    </citation>
    <scope>NUCLEOTIDE SEQUENCE</scope>
    <source>
        <strain evidence="1">AMC_N1</strain>
    </source>
</reference>
<accession>A0AAV8YZN7</accession>
<sequence>MDIEEDIDDPMEIDDSLPAAPIIERKSQEFSLNTADVTDTVKFTEPQVETEKSTITTNTVVRQDETETAVAKSAGDDPDIVILDDDDEPMEANNQCDKNKSVDEPPIKEIIDLVEKPHSSRCVNSACKGDSNEFFSAADFLSLIL</sequence>
<evidence type="ECO:0000313" key="2">
    <source>
        <dbReference type="Proteomes" id="UP001162162"/>
    </source>
</evidence>
<dbReference type="EMBL" id="JAPWTK010000031">
    <property type="protein sequence ID" value="KAJ8956238.1"/>
    <property type="molecule type" value="Genomic_DNA"/>
</dbReference>
<comment type="caution">
    <text evidence="1">The sequence shown here is derived from an EMBL/GenBank/DDBJ whole genome shotgun (WGS) entry which is preliminary data.</text>
</comment>
<evidence type="ECO:0000313" key="1">
    <source>
        <dbReference type="EMBL" id="KAJ8956238.1"/>
    </source>
</evidence>
<gene>
    <name evidence="1" type="ORF">NQ318_014969</name>
</gene>
<protein>
    <submittedName>
        <fullName evidence="1">Uncharacterized protein</fullName>
    </submittedName>
</protein>
<proteinExistence type="predicted"/>
<dbReference type="Proteomes" id="UP001162162">
    <property type="component" value="Unassembled WGS sequence"/>
</dbReference>
<organism evidence="1 2">
    <name type="scientific">Aromia moschata</name>
    <dbReference type="NCBI Taxonomy" id="1265417"/>
    <lineage>
        <taxon>Eukaryota</taxon>
        <taxon>Metazoa</taxon>
        <taxon>Ecdysozoa</taxon>
        <taxon>Arthropoda</taxon>
        <taxon>Hexapoda</taxon>
        <taxon>Insecta</taxon>
        <taxon>Pterygota</taxon>
        <taxon>Neoptera</taxon>
        <taxon>Endopterygota</taxon>
        <taxon>Coleoptera</taxon>
        <taxon>Polyphaga</taxon>
        <taxon>Cucujiformia</taxon>
        <taxon>Chrysomeloidea</taxon>
        <taxon>Cerambycidae</taxon>
        <taxon>Cerambycinae</taxon>
        <taxon>Callichromatini</taxon>
        <taxon>Aromia</taxon>
    </lineage>
</organism>
<dbReference type="AlphaFoldDB" id="A0AAV8YZN7"/>
<keyword evidence="2" id="KW-1185">Reference proteome</keyword>